<reference evidence="3" key="2">
    <citation type="submission" date="2021-04" db="EMBL/GenBank/DDBJ databases">
        <authorList>
            <person name="Gilroy R."/>
        </authorList>
    </citation>
    <scope>NUCLEOTIDE SEQUENCE</scope>
    <source>
        <strain evidence="3">ChiGjej1B1-98</strain>
    </source>
</reference>
<organism evidence="3 4">
    <name type="scientific">Candidatus Agrococcus pullicola</name>
    <dbReference type="NCBI Taxonomy" id="2838429"/>
    <lineage>
        <taxon>Bacteria</taxon>
        <taxon>Bacillati</taxon>
        <taxon>Actinomycetota</taxon>
        <taxon>Actinomycetes</taxon>
        <taxon>Micrococcales</taxon>
        <taxon>Microbacteriaceae</taxon>
        <taxon>Agrococcus</taxon>
    </lineage>
</organism>
<evidence type="ECO:0000259" key="1">
    <source>
        <dbReference type="Pfam" id="PF13622"/>
    </source>
</evidence>
<reference evidence="3" key="1">
    <citation type="journal article" date="2021" name="PeerJ">
        <title>Extensive microbial diversity within the chicken gut microbiome revealed by metagenomics and culture.</title>
        <authorList>
            <person name="Gilroy R."/>
            <person name="Ravi A."/>
            <person name="Getino M."/>
            <person name="Pursley I."/>
            <person name="Horton D.L."/>
            <person name="Alikhan N.F."/>
            <person name="Baker D."/>
            <person name="Gharbi K."/>
            <person name="Hall N."/>
            <person name="Watson M."/>
            <person name="Adriaenssens E.M."/>
            <person name="Foster-Nyarko E."/>
            <person name="Jarju S."/>
            <person name="Secka A."/>
            <person name="Antonio M."/>
            <person name="Oren A."/>
            <person name="Chaudhuri R.R."/>
            <person name="La Ragione R."/>
            <person name="Hildebrand F."/>
            <person name="Pallen M.J."/>
        </authorList>
    </citation>
    <scope>NUCLEOTIDE SEQUENCE</scope>
    <source>
        <strain evidence="3">ChiGjej1B1-98</strain>
    </source>
</reference>
<dbReference type="EMBL" id="DXDC01000191">
    <property type="protein sequence ID" value="HIY65909.1"/>
    <property type="molecule type" value="Genomic_DNA"/>
</dbReference>
<dbReference type="InterPro" id="IPR029069">
    <property type="entry name" value="HotDog_dom_sf"/>
</dbReference>
<gene>
    <name evidence="3" type="ORF">H9830_06495</name>
</gene>
<feature type="domain" description="Acyl-CoA thioesterase-like C-terminal" evidence="2">
    <location>
        <begin position="150"/>
        <end position="257"/>
    </location>
</feature>
<dbReference type="AlphaFoldDB" id="A0A9D1YU81"/>
<protein>
    <submittedName>
        <fullName evidence="3">Thioesterase family protein</fullName>
    </submittedName>
</protein>
<feature type="domain" description="Acyl-CoA thioesterase-like N-terminal HotDog" evidence="1">
    <location>
        <begin position="24"/>
        <end position="109"/>
    </location>
</feature>
<name>A0A9D1YU81_9MICO</name>
<dbReference type="SUPFAM" id="SSF54637">
    <property type="entry name" value="Thioesterase/thiol ester dehydrase-isomerase"/>
    <property type="match status" value="1"/>
</dbReference>
<dbReference type="Pfam" id="PF20789">
    <property type="entry name" value="4HBT_3C"/>
    <property type="match status" value="1"/>
</dbReference>
<evidence type="ECO:0000313" key="3">
    <source>
        <dbReference type="EMBL" id="HIY65909.1"/>
    </source>
</evidence>
<dbReference type="InterPro" id="IPR042171">
    <property type="entry name" value="Acyl-CoA_hotdog"/>
</dbReference>
<dbReference type="InterPro" id="IPR049450">
    <property type="entry name" value="ACOT8-like_C"/>
</dbReference>
<dbReference type="Proteomes" id="UP000824005">
    <property type="component" value="Unassembled WGS sequence"/>
</dbReference>
<evidence type="ECO:0000259" key="2">
    <source>
        <dbReference type="Pfam" id="PF20789"/>
    </source>
</evidence>
<accession>A0A9D1YU81</accession>
<sequence length="265" mass="29102">MTEATSYFVRIDERTFKATEHVSGAWNVDEQHVAPSFGLLVHLIEQEHMGRRDDRLVIGRLSYDILGVFTLDEIEIDIRVLRPGRTIELVEATLSQGGRAAVILRAWFMQPFDTAAIAANELPGIRDREDMGAGRITDEWPGGCVRSIDVRSSEEHPGRASSWVHPLVPLIEDEPTSDLARIIGMVDFANGLTPRQAINSVAFPNLDLTIHMIRQPSGERLGYDTSVSYGASGVGLTHTVLHDESGPFGVAAQSLTVRPLSALPQ</sequence>
<proteinExistence type="predicted"/>
<comment type="caution">
    <text evidence="3">The sequence shown here is derived from an EMBL/GenBank/DDBJ whole genome shotgun (WGS) entry which is preliminary data.</text>
</comment>
<evidence type="ECO:0000313" key="4">
    <source>
        <dbReference type="Proteomes" id="UP000824005"/>
    </source>
</evidence>
<dbReference type="Gene3D" id="2.40.160.210">
    <property type="entry name" value="Acyl-CoA thioesterase, double hotdog domain"/>
    <property type="match status" value="1"/>
</dbReference>
<dbReference type="Pfam" id="PF13622">
    <property type="entry name" value="4HBT_3"/>
    <property type="match status" value="1"/>
</dbReference>
<dbReference type="InterPro" id="IPR049449">
    <property type="entry name" value="TesB_ACOT8-like_N"/>
</dbReference>